<evidence type="ECO:0000256" key="3">
    <source>
        <dbReference type="ARBA" id="ARBA00022448"/>
    </source>
</evidence>
<evidence type="ECO:0000313" key="10">
    <source>
        <dbReference type="Proteomes" id="UP000046393"/>
    </source>
</evidence>
<dbReference type="GO" id="GO:0005483">
    <property type="term" value="F:soluble NSF attachment protein activity"/>
    <property type="evidence" value="ECO:0007669"/>
    <property type="project" value="TreeGrafter"/>
</dbReference>
<dbReference type="WBParaSite" id="SMUV_0000841901-mRNA-1">
    <property type="protein sequence ID" value="SMUV_0000841901-mRNA-1"/>
    <property type="gene ID" value="SMUV_0000841901"/>
</dbReference>
<dbReference type="Pfam" id="PF14938">
    <property type="entry name" value="SNAP"/>
    <property type="match status" value="1"/>
</dbReference>
<evidence type="ECO:0000256" key="8">
    <source>
        <dbReference type="ARBA" id="ARBA00042485"/>
    </source>
</evidence>
<evidence type="ECO:0000256" key="6">
    <source>
        <dbReference type="ARBA" id="ARBA00023136"/>
    </source>
</evidence>
<evidence type="ECO:0000256" key="5">
    <source>
        <dbReference type="ARBA" id="ARBA00022927"/>
    </source>
</evidence>
<accession>A0A158R5W2</accession>
<name>A0A158R5W2_9BILA</name>
<comment type="subcellular location">
    <subcellularLocation>
        <location evidence="1">Membrane</location>
        <topology evidence="1">Peripheral membrane protein</topology>
    </subcellularLocation>
</comment>
<proteinExistence type="inferred from homology"/>
<dbReference type="AlphaFoldDB" id="A0A158R5W2"/>
<keyword evidence="6" id="KW-0472">Membrane</keyword>
<dbReference type="InterPro" id="IPR000744">
    <property type="entry name" value="NSF_attach"/>
</dbReference>
<dbReference type="GO" id="GO:0006886">
    <property type="term" value="P:intracellular protein transport"/>
    <property type="evidence" value="ECO:0007669"/>
    <property type="project" value="InterPro"/>
</dbReference>
<keyword evidence="10" id="KW-1185">Reference proteome</keyword>
<keyword evidence="3" id="KW-0813">Transport</keyword>
<evidence type="ECO:0000256" key="4">
    <source>
        <dbReference type="ARBA" id="ARBA00022892"/>
    </source>
</evidence>
<dbReference type="GO" id="GO:0031201">
    <property type="term" value="C:SNARE complex"/>
    <property type="evidence" value="ECO:0007669"/>
    <property type="project" value="TreeGrafter"/>
</dbReference>
<dbReference type="PANTHER" id="PTHR13768">
    <property type="entry name" value="SOLUBLE NSF ATTACHMENT PROTEIN SNAP"/>
    <property type="match status" value="1"/>
</dbReference>
<dbReference type="PANTHER" id="PTHR13768:SF2">
    <property type="entry name" value="GAMMA-SOLUBLE NSF ATTACHMENT PROTEIN"/>
    <property type="match status" value="1"/>
</dbReference>
<keyword evidence="4" id="KW-0931">ER-Golgi transport</keyword>
<protein>
    <recommendedName>
        <fullName evidence="7">Gamma-soluble NSF attachment protein</fullName>
    </recommendedName>
    <alternativeName>
        <fullName evidence="8">N-ethylmaleimide-sensitive factor attachment protein gamma</fullName>
    </alternativeName>
</protein>
<organism evidence="10 11">
    <name type="scientific">Syphacia muris</name>
    <dbReference type="NCBI Taxonomy" id="451379"/>
    <lineage>
        <taxon>Eukaryota</taxon>
        <taxon>Metazoa</taxon>
        <taxon>Ecdysozoa</taxon>
        <taxon>Nematoda</taxon>
        <taxon>Chromadorea</taxon>
        <taxon>Rhabditida</taxon>
        <taxon>Spirurina</taxon>
        <taxon>Oxyuridomorpha</taxon>
        <taxon>Oxyuroidea</taxon>
        <taxon>Oxyuridae</taxon>
        <taxon>Syphacia</taxon>
    </lineage>
</organism>
<dbReference type="InterPro" id="IPR011990">
    <property type="entry name" value="TPR-like_helical_dom_sf"/>
</dbReference>
<dbReference type="GO" id="GO:0019905">
    <property type="term" value="F:syntaxin binding"/>
    <property type="evidence" value="ECO:0007669"/>
    <property type="project" value="TreeGrafter"/>
</dbReference>
<evidence type="ECO:0000256" key="9">
    <source>
        <dbReference type="SAM" id="MobiDB-lite"/>
    </source>
</evidence>
<evidence type="ECO:0000256" key="2">
    <source>
        <dbReference type="ARBA" id="ARBA00010050"/>
    </source>
</evidence>
<evidence type="ECO:0000313" key="11">
    <source>
        <dbReference type="WBParaSite" id="SMUV_0000841901-mRNA-1"/>
    </source>
</evidence>
<sequence>MALEALNQKYVKEAMGCVKRAEEHLKTSILKMKFKPDYDSAAMEYERAAVCYRNASELSRSCVCYEKAAEMHFSNGNIFHSAKGLENAASLYKELGEHDKASSHMEVAIDRYAEAGTLDTAAMALDKAAKLFEKSDPAKAINFYKKAIEMVLQTDHSKMADDFTTRLTRLYLDTEQYKEAADTVDTLLEKYLELKDGGKVGQLALALVLIHLVREDTVAADKELQKAARCESFLHSQYANSCQALISTFESSDTELFRQILQRSELKSMDNEYLRLIKKLMVMELEGDSSNQPENIGNEKNEENLFYDEGDGDLK</sequence>
<feature type="region of interest" description="Disordered" evidence="9">
    <location>
        <begin position="288"/>
        <end position="315"/>
    </location>
</feature>
<keyword evidence="5" id="KW-0653">Protein transport</keyword>
<evidence type="ECO:0000256" key="7">
    <source>
        <dbReference type="ARBA" id="ARBA00040047"/>
    </source>
</evidence>
<dbReference type="Gene3D" id="1.25.40.10">
    <property type="entry name" value="Tetratricopeptide repeat domain"/>
    <property type="match status" value="1"/>
</dbReference>
<dbReference type="SUPFAM" id="SSF48452">
    <property type="entry name" value="TPR-like"/>
    <property type="match status" value="1"/>
</dbReference>
<feature type="compositionally biased region" description="Acidic residues" evidence="9">
    <location>
        <begin position="305"/>
        <end position="315"/>
    </location>
</feature>
<dbReference type="Proteomes" id="UP000046393">
    <property type="component" value="Unplaced"/>
</dbReference>
<comment type="similarity">
    <text evidence="2">Belongs to the SNAP family.</text>
</comment>
<evidence type="ECO:0000256" key="1">
    <source>
        <dbReference type="ARBA" id="ARBA00004170"/>
    </source>
</evidence>
<dbReference type="GO" id="GO:0005774">
    <property type="term" value="C:vacuolar membrane"/>
    <property type="evidence" value="ECO:0007669"/>
    <property type="project" value="TreeGrafter"/>
</dbReference>
<dbReference type="STRING" id="451379.A0A158R5W2"/>
<dbReference type="GO" id="GO:0016192">
    <property type="term" value="P:vesicle-mediated transport"/>
    <property type="evidence" value="ECO:0007669"/>
    <property type="project" value="UniProtKB-KW"/>
</dbReference>
<reference evidence="11" key="1">
    <citation type="submission" date="2016-04" db="UniProtKB">
        <authorList>
            <consortium name="WormBaseParasite"/>
        </authorList>
    </citation>
    <scope>IDENTIFICATION</scope>
</reference>